<dbReference type="RefSeq" id="XP_041406171.1">
    <property type="nucleotide sequence ID" value="XM_041550237.1"/>
</dbReference>
<dbReference type="PANTHER" id="PTHR43986">
    <property type="entry name" value="ELONGATION FACTOR 1-GAMMA"/>
    <property type="match status" value="1"/>
</dbReference>
<dbReference type="SFLD" id="SFLDS00019">
    <property type="entry name" value="Glutathione_Transferase_(cytos"/>
    <property type="match status" value="1"/>
</dbReference>
<dbReference type="AlphaFoldDB" id="A0A8H2ZHA6"/>
<organism evidence="3 4">
    <name type="scientific">Maudiozyma barnettii</name>
    <dbReference type="NCBI Taxonomy" id="61262"/>
    <lineage>
        <taxon>Eukaryota</taxon>
        <taxon>Fungi</taxon>
        <taxon>Dikarya</taxon>
        <taxon>Ascomycota</taxon>
        <taxon>Saccharomycotina</taxon>
        <taxon>Saccharomycetes</taxon>
        <taxon>Saccharomycetales</taxon>
        <taxon>Saccharomycetaceae</taxon>
        <taxon>Maudiozyma</taxon>
    </lineage>
</organism>
<dbReference type="SUPFAM" id="SSF52833">
    <property type="entry name" value="Thioredoxin-like"/>
    <property type="match status" value="1"/>
</dbReference>
<evidence type="ECO:0000259" key="2">
    <source>
        <dbReference type="PROSITE" id="PS50405"/>
    </source>
</evidence>
<dbReference type="GO" id="GO:0005737">
    <property type="term" value="C:cytoplasm"/>
    <property type="evidence" value="ECO:0007669"/>
    <property type="project" value="TreeGrafter"/>
</dbReference>
<dbReference type="Gene3D" id="1.20.1050.10">
    <property type="match status" value="1"/>
</dbReference>
<comment type="similarity">
    <text evidence="1">Belongs to the GST superfamily.</text>
</comment>
<dbReference type="InterPro" id="IPR004045">
    <property type="entry name" value="Glutathione_S-Trfase_N"/>
</dbReference>
<evidence type="ECO:0000313" key="3">
    <source>
        <dbReference type="EMBL" id="CAB4254327.1"/>
    </source>
</evidence>
<dbReference type="Pfam" id="PF02798">
    <property type="entry name" value="GST_N"/>
    <property type="match status" value="1"/>
</dbReference>
<name>A0A8H2ZHA6_9SACH</name>
<dbReference type="SUPFAM" id="SSF47616">
    <property type="entry name" value="GST C-terminal domain-like"/>
    <property type="match status" value="1"/>
</dbReference>
<sequence length="222" mass="25675">MKMSTTRNILYTHDMYIRTIVPECLISHFNLDFNIVEIDEAKEKYVKDFPVKTTPAVKLKDGSKFFEQLAVNEYLIRSTGNNVEIKQLLGSSDDLIHQANINCIASFSGSDVLNVLAGYVKPYIGMLPYDNTLEQKYLEKLSIFYKIFEEKLATQKYLTGDEITIADLITATSLKLGFAFIFGKEWRNEHKSITEWFENVIHSKYLESHFKDFRYPEVPATL</sequence>
<dbReference type="InterPro" id="IPR050802">
    <property type="entry name" value="EF-GSTs"/>
</dbReference>
<dbReference type="Gene3D" id="3.40.30.10">
    <property type="entry name" value="Glutaredoxin"/>
    <property type="match status" value="1"/>
</dbReference>
<dbReference type="PROSITE" id="PS50405">
    <property type="entry name" value="GST_CTER"/>
    <property type="match status" value="1"/>
</dbReference>
<comment type="caution">
    <text evidence="3">The sequence shown here is derived from an EMBL/GenBank/DDBJ whole genome shotgun (WGS) entry which is preliminary data.</text>
</comment>
<reference evidence="3 4" key="1">
    <citation type="submission" date="2020-05" db="EMBL/GenBank/DDBJ databases">
        <authorList>
            <person name="Casaregola S."/>
            <person name="Devillers H."/>
            <person name="Grondin C."/>
        </authorList>
    </citation>
    <scope>NUCLEOTIDE SEQUENCE [LARGE SCALE GENOMIC DNA]</scope>
    <source>
        <strain evidence="3 4">CLIB 1767</strain>
    </source>
</reference>
<evidence type="ECO:0000256" key="1">
    <source>
        <dbReference type="RuleBase" id="RU003494"/>
    </source>
</evidence>
<dbReference type="Proteomes" id="UP000644660">
    <property type="component" value="Unassembled WGS sequence"/>
</dbReference>
<dbReference type="GO" id="GO:0006414">
    <property type="term" value="P:translational elongation"/>
    <property type="evidence" value="ECO:0007669"/>
    <property type="project" value="TreeGrafter"/>
</dbReference>
<dbReference type="InterPro" id="IPR010987">
    <property type="entry name" value="Glutathione-S-Trfase_C-like"/>
</dbReference>
<keyword evidence="4" id="KW-1185">Reference proteome</keyword>
<dbReference type="PANTHER" id="PTHR43986:SF1">
    <property type="entry name" value="ELONGATION FACTOR 1-GAMMA"/>
    <property type="match status" value="1"/>
</dbReference>
<dbReference type="InterPro" id="IPR036249">
    <property type="entry name" value="Thioredoxin-like_sf"/>
</dbReference>
<dbReference type="GeneID" id="64857316"/>
<dbReference type="InterPro" id="IPR004046">
    <property type="entry name" value="GST_C"/>
</dbReference>
<dbReference type="OrthoDB" id="249703at2759"/>
<proteinExistence type="inferred from homology"/>
<gene>
    <name evidence="3" type="ORF">KABA2_04S03718</name>
</gene>
<evidence type="ECO:0000313" key="4">
    <source>
        <dbReference type="Proteomes" id="UP000644660"/>
    </source>
</evidence>
<feature type="domain" description="GST C-terminal" evidence="2">
    <location>
        <begin position="94"/>
        <end position="220"/>
    </location>
</feature>
<dbReference type="InterPro" id="IPR040079">
    <property type="entry name" value="Glutathione_S-Trfase"/>
</dbReference>
<dbReference type="Pfam" id="PF00043">
    <property type="entry name" value="GST_C"/>
    <property type="match status" value="1"/>
</dbReference>
<dbReference type="EMBL" id="CAEFZW010000004">
    <property type="protein sequence ID" value="CAB4254327.1"/>
    <property type="molecule type" value="Genomic_DNA"/>
</dbReference>
<dbReference type="GO" id="GO:0005634">
    <property type="term" value="C:nucleus"/>
    <property type="evidence" value="ECO:0007669"/>
    <property type="project" value="TreeGrafter"/>
</dbReference>
<protein>
    <submittedName>
        <fullName evidence="3">Similar to Saccharomyces cerevisiae YPL048W CAM1 Nuclear protein required for transcription of MXR1</fullName>
    </submittedName>
</protein>
<dbReference type="CDD" id="cd03181">
    <property type="entry name" value="GST_C_EF1Bgamma_like"/>
    <property type="match status" value="1"/>
</dbReference>
<accession>A0A8H2ZHA6</accession>
<dbReference type="InterPro" id="IPR036282">
    <property type="entry name" value="Glutathione-S-Trfase_C_sf"/>
</dbReference>